<accession>A0A4Y2MXZ9</accession>
<name>A0A4Y2MXZ9_ARAVE</name>
<feature type="region of interest" description="Disordered" evidence="1">
    <location>
        <begin position="47"/>
        <end position="80"/>
    </location>
</feature>
<gene>
    <name evidence="2" type="ORF">AVEN_223964_1</name>
</gene>
<dbReference type="Proteomes" id="UP000499080">
    <property type="component" value="Unassembled WGS sequence"/>
</dbReference>
<dbReference type="EMBL" id="BGPR01125396">
    <property type="protein sequence ID" value="GBN32048.1"/>
    <property type="molecule type" value="Genomic_DNA"/>
</dbReference>
<evidence type="ECO:0000313" key="3">
    <source>
        <dbReference type="Proteomes" id="UP000499080"/>
    </source>
</evidence>
<evidence type="ECO:0000313" key="2">
    <source>
        <dbReference type="EMBL" id="GBN32048.1"/>
    </source>
</evidence>
<reference evidence="2 3" key="1">
    <citation type="journal article" date="2019" name="Sci. Rep.">
        <title>Orb-weaving spider Araneus ventricosus genome elucidates the spidroin gene catalogue.</title>
        <authorList>
            <person name="Kono N."/>
            <person name="Nakamura H."/>
            <person name="Ohtoshi R."/>
            <person name="Moran D.A.P."/>
            <person name="Shinohara A."/>
            <person name="Yoshida Y."/>
            <person name="Fujiwara M."/>
            <person name="Mori M."/>
            <person name="Tomita M."/>
            <person name="Arakawa K."/>
        </authorList>
    </citation>
    <scope>NUCLEOTIDE SEQUENCE [LARGE SCALE GENOMIC DNA]</scope>
</reference>
<evidence type="ECO:0000256" key="1">
    <source>
        <dbReference type="SAM" id="MobiDB-lite"/>
    </source>
</evidence>
<dbReference type="AlphaFoldDB" id="A0A4Y2MXZ9"/>
<comment type="caution">
    <text evidence="2">The sequence shown here is derived from an EMBL/GenBank/DDBJ whole genome shotgun (WGS) entry which is preliminary data.</text>
</comment>
<organism evidence="2 3">
    <name type="scientific">Araneus ventricosus</name>
    <name type="common">Orbweaver spider</name>
    <name type="synonym">Epeira ventricosa</name>
    <dbReference type="NCBI Taxonomy" id="182803"/>
    <lineage>
        <taxon>Eukaryota</taxon>
        <taxon>Metazoa</taxon>
        <taxon>Ecdysozoa</taxon>
        <taxon>Arthropoda</taxon>
        <taxon>Chelicerata</taxon>
        <taxon>Arachnida</taxon>
        <taxon>Araneae</taxon>
        <taxon>Araneomorphae</taxon>
        <taxon>Entelegynae</taxon>
        <taxon>Araneoidea</taxon>
        <taxon>Araneidae</taxon>
        <taxon>Araneus</taxon>
    </lineage>
</organism>
<keyword evidence="3" id="KW-1185">Reference proteome</keyword>
<feature type="non-terminal residue" evidence="2">
    <location>
        <position position="1"/>
    </location>
</feature>
<proteinExistence type="predicted"/>
<protein>
    <submittedName>
        <fullName evidence="2">Uncharacterized protein</fullName>
    </submittedName>
</protein>
<sequence length="94" mass="10752">QNFRSFHNANAYFQNKLPPSPCWHCTNQGVANAYHWVQTCPFRLSAGQLPSPNPAPPNFDPSKEENTQRQLPRVSGYYERNQLPSVLDHLINTT</sequence>